<feature type="transmembrane region" description="Helical" evidence="1">
    <location>
        <begin position="185"/>
        <end position="206"/>
    </location>
</feature>
<sequence length="263" mass="29497">MKFDLNFGLDKRRKIIAASGILSLGLLSTQLVPFYLTYKFIYGLTFLAYLLSLWALWEGVSKLKAVVLMILPTFFALAVASYYFLLPVRWLTRLPVAAVFAVTFYTLLLSQNVFNVASIRTIPLYRAASTTVFILTLLTSYLLFNVMFSFNMFFVWNGVWVFLISFPLILHVVWSIDMEGLSSLVLVYSLLLSLVLAEAGLALSFWPISHTMASLVLSTLLFVTLGISTHALRDRLGRGVAWEYAGWGIVVFLIAVVATSWTG</sequence>
<feature type="transmembrane region" description="Helical" evidence="1">
    <location>
        <begin position="40"/>
        <end position="57"/>
    </location>
</feature>
<feature type="transmembrane region" description="Helical" evidence="1">
    <location>
        <begin position="244"/>
        <end position="262"/>
    </location>
</feature>
<evidence type="ECO:0000313" key="2">
    <source>
        <dbReference type="EMBL" id="OGE35120.1"/>
    </source>
</evidence>
<organism evidence="2 3">
    <name type="scientific">Candidatus Daviesbacteria bacterium RIFCSPHIGHO2_12_FULL_43_11</name>
    <dbReference type="NCBI Taxonomy" id="1797780"/>
    <lineage>
        <taxon>Bacteria</taxon>
        <taxon>Candidatus Daviesiibacteriota</taxon>
    </lineage>
</organism>
<dbReference type="AlphaFoldDB" id="A0A1F5K2U7"/>
<reference evidence="2 3" key="1">
    <citation type="journal article" date="2016" name="Nat. Commun.">
        <title>Thousands of microbial genomes shed light on interconnected biogeochemical processes in an aquifer system.</title>
        <authorList>
            <person name="Anantharaman K."/>
            <person name="Brown C.T."/>
            <person name="Hug L.A."/>
            <person name="Sharon I."/>
            <person name="Castelle C.J."/>
            <person name="Probst A.J."/>
            <person name="Thomas B.C."/>
            <person name="Singh A."/>
            <person name="Wilkins M.J."/>
            <person name="Karaoz U."/>
            <person name="Brodie E.L."/>
            <person name="Williams K.H."/>
            <person name="Hubbard S.S."/>
            <person name="Banfield J.F."/>
        </authorList>
    </citation>
    <scope>NUCLEOTIDE SEQUENCE [LARGE SCALE GENOMIC DNA]</scope>
</reference>
<keyword evidence="1" id="KW-0472">Membrane</keyword>
<keyword evidence="1" id="KW-1133">Transmembrane helix</keyword>
<dbReference type="Proteomes" id="UP000176405">
    <property type="component" value="Unassembled WGS sequence"/>
</dbReference>
<feature type="transmembrane region" description="Helical" evidence="1">
    <location>
        <begin position="212"/>
        <end position="232"/>
    </location>
</feature>
<accession>A0A1F5K2U7</accession>
<dbReference type="STRING" id="1797780.A3E45_03255"/>
<feature type="transmembrane region" description="Helical" evidence="1">
    <location>
        <begin position="97"/>
        <end position="117"/>
    </location>
</feature>
<feature type="transmembrane region" description="Helical" evidence="1">
    <location>
        <begin position="124"/>
        <end position="144"/>
    </location>
</feature>
<comment type="caution">
    <text evidence="2">The sequence shown here is derived from an EMBL/GenBank/DDBJ whole genome shotgun (WGS) entry which is preliminary data.</text>
</comment>
<evidence type="ECO:0000256" key="1">
    <source>
        <dbReference type="SAM" id="Phobius"/>
    </source>
</evidence>
<name>A0A1F5K2U7_9BACT</name>
<dbReference type="EMBL" id="MFDH01000028">
    <property type="protein sequence ID" value="OGE35120.1"/>
    <property type="molecule type" value="Genomic_DNA"/>
</dbReference>
<feature type="transmembrane region" description="Helical" evidence="1">
    <location>
        <begin position="150"/>
        <end position="173"/>
    </location>
</feature>
<keyword evidence="1" id="KW-0812">Transmembrane</keyword>
<proteinExistence type="predicted"/>
<feature type="transmembrane region" description="Helical" evidence="1">
    <location>
        <begin position="66"/>
        <end position="85"/>
    </location>
</feature>
<evidence type="ECO:0000313" key="3">
    <source>
        <dbReference type="Proteomes" id="UP000176405"/>
    </source>
</evidence>
<protein>
    <submittedName>
        <fullName evidence="2">Uncharacterized protein</fullName>
    </submittedName>
</protein>
<gene>
    <name evidence="2" type="ORF">A3E45_03255</name>
</gene>